<feature type="compositionally biased region" description="Low complexity" evidence="1">
    <location>
        <begin position="285"/>
        <end position="407"/>
    </location>
</feature>
<dbReference type="EMBL" id="JAEHOE010000021">
    <property type="protein sequence ID" value="KAG2495990.1"/>
    <property type="molecule type" value="Genomic_DNA"/>
</dbReference>
<evidence type="ECO:0000313" key="3">
    <source>
        <dbReference type="EMBL" id="KAG2495990.1"/>
    </source>
</evidence>
<dbReference type="Gene3D" id="2.60.120.260">
    <property type="entry name" value="Galactose-binding domain-like"/>
    <property type="match status" value="1"/>
</dbReference>
<evidence type="ECO:0000256" key="1">
    <source>
        <dbReference type="SAM" id="MobiDB-lite"/>
    </source>
</evidence>
<reference evidence="3" key="1">
    <citation type="journal article" date="2020" name="bioRxiv">
        <title>Comparative genomics of Chlamydomonas.</title>
        <authorList>
            <person name="Craig R.J."/>
            <person name="Hasan A.R."/>
            <person name="Ness R.W."/>
            <person name="Keightley P.D."/>
        </authorList>
    </citation>
    <scope>NUCLEOTIDE SEQUENCE</scope>
    <source>
        <strain evidence="3">CCAP 11/70</strain>
    </source>
</reference>
<feature type="region of interest" description="Disordered" evidence="1">
    <location>
        <begin position="247"/>
        <end position="534"/>
    </location>
</feature>
<gene>
    <name evidence="3" type="ORF">HYH03_005915</name>
</gene>
<dbReference type="SUPFAM" id="SSF49785">
    <property type="entry name" value="Galactose-binding domain-like"/>
    <property type="match status" value="1"/>
</dbReference>
<accession>A0A835Y4K4</accession>
<dbReference type="OrthoDB" id="550804at2759"/>
<name>A0A835Y4K4_9CHLO</name>
<proteinExistence type="predicted"/>
<sequence>MFSNVSAPVAAPYFDWHPCAGLYVRNASCMSNWAWIRAPVYASSLASVPEWCGDVCAPSNLVDGDTTLRWTHSAEGDLTPWVSLDLGLRVAVARVVIYNRPYGYGSRLRNAELRIGDSPVNRTGADVAANPLVWKQNFTATDGQVITVYAGDAQGRWVSLQNFNPVPPGSGAYYLHVAEVQVFGEAVPVCYSHPDFTFLKWKDGQPVRELGPGSVYECLANCSCRGFNTDSASAPVASQPLSTASLARAATASQPPLASPLPGASQAAKPSSASQPLSTTPFPGTSKAAQPSSASQPLSTTSFPGTSQATQPSSASQPLSATSFPGTSQATQPSSASQPLSATSFPGTSQATQPSSASQPLSTTPFPGTSQATQPSSASQPRSTTTLPGTSQATQPSSASQPLSATSFPGTSKAAEPSFASQPRSTTPLPGTSKAAEPSFASQPRSTTTLPGTSKAAQPSSAPQPLSATSFPGTSEAARPSSASQPLSAIPLTNTARHTATLPAGYMPPPPPPDVPPPPPPDMPPPPLPDAGVTGSFLKAALPAEDPEEAAIDGDAGLRPQAERTGDGESALGENPSPRRDGTSNQSGGTNAAWPAGLIVGVAVGAAVAAIAAAAVGMALWWRARGAGARVAPGF</sequence>
<keyword evidence="4" id="KW-1185">Reference proteome</keyword>
<feature type="compositionally biased region" description="Polar residues" evidence="1">
    <location>
        <begin position="481"/>
        <end position="498"/>
    </location>
</feature>
<evidence type="ECO:0000256" key="2">
    <source>
        <dbReference type="SAM" id="Phobius"/>
    </source>
</evidence>
<feature type="compositionally biased region" description="Polar residues" evidence="1">
    <location>
        <begin position="440"/>
        <end position="473"/>
    </location>
</feature>
<keyword evidence="2" id="KW-0472">Membrane</keyword>
<evidence type="ECO:0000313" key="4">
    <source>
        <dbReference type="Proteomes" id="UP000612055"/>
    </source>
</evidence>
<dbReference type="Pfam" id="PF22633">
    <property type="entry name" value="F5_F8_type_C_2"/>
    <property type="match status" value="1"/>
</dbReference>
<organism evidence="3 4">
    <name type="scientific">Edaphochlamys debaryana</name>
    <dbReference type="NCBI Taxonomy" id="47281"/>
    <lineage>
        <taxon>Eukaryota</taxon>
        <taxon>Viridiplantae</taxon>
        <taxon>Chlorophyta</taxon>
        <taxon>core chlorophytes</taxon>
        <taxon>Chlorophyceae</taxon>
        <taxon>CS clade</taxon>
        <taxon>Chlamydomonadales</taxon>
        <taxon>Chlamydomonadales incertae sedis</taxon>
        <taxon>Edaphochlamys</taxon>
    </lineage>
</organism>
<dbReference type="AlphaFoldDB" id="A0A835Y4K4"/>
<feature type="compositionally biased region" description="Low complexity" evidence="1">
    <location>
        <begin position="264"/>
        <end position="276"/>
    </location>
</feature>
<feature type="compositionally biased region" description="Pro residues" evidence="1">
    <location>
        <begin position="506"/>
        <end position="529"/>
    </location>
</feature>
<dbReference type="InterPro" id="IPR008979">
    <property type="entry name" value="Galactose-bd-like_sf"/>
</dbReference>
<keyword evidence="2" id="KW-1133">Transmembrane helix</keyword>
<protein>
    <recommendedName>
        <fullName evidence="5">F5/8 type C domain-containing protein</fullName>
    </recommendedName>
</protein>
<keyword evidence="2" id="KW-0812">Transmembrane</keyword>
<comment type="caution">
    <text evidence="3">The sequence shown here is derived from an EMBL/GenBank/DDBJ whole genome shotgun (WGS) entry which is preliminary data.</text>
</comment>
<evidence type="ECO:0008006" key="5">
    <source>
        <dbReference type="Google" id="ProtNLM"/>
    </source>
</evidence>
<feature type="region of interest" description="Disordered" evidence="1">
    <location>
        <begin position="546"/>
        <end position="589"/>
    </location>
</feature>
<feature type="transmembrane region" description="Helical" evidence="2">
    <location>
        <begin position="593"/>
        <end position="622"/>
    </location>
</feature>
<dbReference type="Proteomes" id="UP000612055">
    <property type="component" value="Unassembled WGS sequence"/>
</dbReference>
<feature type="compositionally biased region" description="Polar residues" evidence="1">
    <location>
        <begin position="419"/>
        <end position="430"/>
    </location>
</feature>